<feature type="compositionally biased region" description="Polar residues" evidence="2">
    <location>
        <begin position="1699"/>
        <end position="1712"/>
    </location>
</feature>
<feature type="region of interest" description="Disordered" evidence="2">
    <location>
        <begin position="1028"/>
        <end position="1052"/>
    </location>
</feature>
<feature type="compositionally biased region" description="Low complexity" evidence="2">
    <location>
        <begin position="1038"/>
        <end position="1051"/>
    </location>
</feature>
<feature type="compositionally biased region" description="Polar residues" evidence="2">
    <location>
        <begin position="1211"/>
        <end position="1247"/>
    </location>
</feature>
<feature type="region of interest" description="Disordered" evidence="2">
    <location>
        <begin position="1138"/>
        <end position="1166"/>
    </location>
</feature>
<feature type="compositionally biased region" description="Basic residues" evidence="2">
    <location>
        <begin position="1680"/>
        <end position="1690"/>
    </location>
</feature>
<feature type="compositionally biased region" description="Polar residues" evidence="2">
    <location>
        <begin position="1138"/>
        <end position="1164"/>
    </location>
</feature>
<feature type="region of interest" description="Disordered" evidence="2">
    <location>
        <begin position="807"/>
        <end position="836"/>
    </location>
</feature>
<keyword evidence="4" id="KW-1185">Reference proteome</keyword>
<dbReference type="EMBL" id="JAACXV010000145">
    <property type="protein sequence ID" value="KAF7283015.1"/>
    <property type="molecule type" value="Genomic_DNA"/>
</dbReference>
<protein>
    <submittedName>
        <fullName evidence="3">Uncharacterized protein</fullName>
    </submittedName>
</protein>
<accession>A0A834IRZ3</accession>
<gene>
    <name evidence="3" type="ORF">GWI33_001573</name>
</gene>
<evidence type="ECO:0000313" key="3">
    <source>
        <dbReference type="EMBL" id="KAF7283015.1"/>
    </source>
</evidence>
<name>A0A834IRZ3_RHYFE</name>
<reference evidence="3" key="1">
    <citation type="submission" date="2020-08" db="EMBL/GenBank/DDBJ databases">
        <title>Genome sequencing and assembly of the red palm weevil Rhynchophorus ferrugineus.</title>
        <authorList>
            <person name="Dias G.B."/>
            <person name="Bergman C.M."/>
            <person name="Manee M."/>
        </authorList>
    </citation>
    <scope>NUCLEOTIDE SEQUENCE</scope>
    <source>
        <strain evidence="3">AA-2017</strain>
        <tissue evidence="3">Whole larva</tissue>
    </source>
</reference>
<evidence type="ECO:0000256" key="1">
    <source>
        <dbReference type="SAM" id="Coils"/>
    </source>
</evidence>
<sequence>MTPGKAIETNNFSVIKEKIIKTDELLLLFKEKSDKLGKASQAFKSLKNKYESANNEISGLKMENDRLNFTLQTINPEYQNQKIELNQLKSDYDTLNEKYQQTMIESQLTIGNLEKSLANCICQKSLGSPTKNNNSSIKIKELKKLCSDLKSQEKELRIENTNLLSKNEELELSNKQITKHLNNLRLQNASLQTENESFKEKINKIELLALQHKCNDKDEIIVQKYRNEIERLKIDLSKLSEIVKTHETEKHSSKHMKEACIQTVEIFEGIVDTKETVCNTSKHVSIQVNLMQEENDMDSLILLNNIFEEMIVPRKLSPLTLYSFESESSDLANECHPGTVDGIESDIDKNIPNIVITPPTPLVEKTDKLENELLESMVNLNSPLEDTQLNAKSDCTDHYNKSESGAATNNIEVLKVSPEISKSVNDVPLISDCKSAGIKNVLEKRKIRRIRKILMPYNPQAFVKTKCKKTKPKSIKNGSIVKRDDDSKDIILEALRTLQKNNIAFTISNESLPNLINKNDCLSQISSYPESNNIYQEKLNCWRSRCSKLESYMLLRKSEENEPELLGFSNNINNICEKNKFIQHTYSQPQHLMEQLIMSIEKLIQNQEKRGYDHSRRKRSRIKVQPSSFSSETDIELQRLFSRSPVSILDRNKRLLAAAKGRHLGSAESIFESESDVMVDSGVVTVSSKLDTDNSSSCSIHSFGVDPWKKPTYDGSYYTNTPTPKPFGRNCPNMLSPIASSKESSEKSYNFVTPDISPTLISYPELISPLNSPIKNKTAIQTNTADLRLSRRASPNIFSDNLVSLNSPVSEEEEDRKQHVASSPEMLQPSNNNISGYKLKTTGNFPLQRHKPLNVSNELLPVGDDDDKLELIKSDDNLSFNLSVKTTDLNYSLSDLNVSQLMFNTLSPSQEQQISKEETPSKLNVSNTRYYTRSQKQENKIDVSNICDEEIPNGNINKGINPNDKEVTKIGTSMLLRSAERKRKLDSDRINSCHEKADQLNNEKIRKKKRVRPINLLHKFKKICAKNITKGTPRAQTSKNNSAVSSQNSSNELASNIQTDVGHSKINEGGLKRNSDELTEKIASKHESRPQINFNEQELGEVDLFGEVLSDFDDESTDISENSVCVKRRSKSKLKQSTLKRVELSSSQTNNGSDIGFSNDNSNTKTDEGKIQILQDILMQHYEVLKNTINHNNNNAVNIQLRSESGDNNHKNMSISKLSTVNNSTDIRQSKNTNSLKENSSAKSDYTSTIEKKKIRFNSNHETPVDILSQVLDSMGKSEPKQVSSRLCCAGAQFNETMRSATPVLEKRETVISNVTTTELPSEDNIPDYPQSPDVVEVPDAQPKLIPTNKPVKLDPNKVKILIEKLIVYSNEERILDNIVNEFAFQSNNYIVEIVLEKLSLDYHDKPDNSTPPSPNLTSTQRILLGFLSKLDKSTHPNIFVDFLKAAEEKLFNKNTCDLLMLQPITRFYTAICKLRWDINRMRRFICEIFYFAADFAPTMLFIILTMWAEVIPMASDISDNITAKVIVQLCHVKGCNKPGYNLLPLKDLLHKYFGYPTERWNCDEIFQDILVEFIRHPSKRLFKLTMLVFLKNKPTNWVHQKINDILIPLYQKIPASNVNLKATVLILIANICSGFDRCNEQDWAVILELDKWFQSIEREDLDSILQQSITYVRGILPRKPKKASRKKRNVKEQKNNNEESNGNTTPNKSSA</sequence>
<keyword evidence="1" id="KW-0175">Coiled coil</keyword>
<evidence type="ECO:0000256" key="2">
    <source>
        <dbReference type="SAM" id="MobiDB-lite"/>
    </source>
</evidence>
<feature type="region of interest" description="Disordered" evidence="2">
    <location>
        <begin position="1204"/>
        <end position="1247"/>
    </location>
</feature>
<proteinExistence type="predicted"/>
<comment type="caution">
    <text evidence="3">The sequence shown here is derived from an EMBL/GenBank/DDBJ whole genome shotgun (WGS) entry which is preliminary data.</text>
</comment>
<dbReference type="Proteomes" id="UP000625711">
    <property type="component" value="Unassembled WGS sequence"/>
</dbReference>
<evidence type="ECO:0000313" key="4">
    <source>
        <dbReference type="Proteomes" id="UP000625711"/>
    </source>
</evidence>
<dbReference type="OrthoDB" id="6368736at2759"/>
<organism evidence="3 4">
    <name type="scientific">Rhynchophorus ferrugineus</name>
    <name type="common">Red palm weevil</name>
    <name type="synonym">Curculio ferrugineus</name>
    <dbReference type="NCBI Taxonomy" id="354439"/>
    <lineage>
        <taxon>Eukaryota</taxon>
        <taxon>Metazoa</taxon>
        <taxon>Ecdysozoa</taxon>
        <taxon>Arthropoda</taxon>
        <taxon>Hexapoda</taxon>
        <taxon>Insecta</taxon>
        <taxon>Pterygota</taxon>
        <taxon>Neoptera</taxon>
        <taxon>Endopterygota</taxon>
        <taxon>Coleoptera</taxon>
        <taxon>Polyphaga</taxon>
        <taxon>Cucujiformia</taxon>
        <taxon>Curculionidae</taxon>
        <taxon>Dryophthorinae</taxon>
        <taxon>Rhynchophorus</taxon>
    </lineage>
</organism>
<feature type="coiled-coil region" evidence="1">
    <location>
        <begin position="132"/>
        <end position="249"/>
    </location>
</feature>
<feature type="region of interest" description="Disordered" evidence="2">
    <location>
        <begin position="1680"/>
        <end position="1712"/>
    </location>
</feature>
<feature type="coiled-coil region" evidence="1">
    <location>
        <begin position="36"/>
        <end position="105"/>
    </location>
</feature>